<evidence type="ECO:0000313" key="3">
    <source>
        <dbReference type="Proteomes" id="UP000724874"/>
    </source>
</evidence>
<feature type="transmembrane region" description="Helical" evidence="1">
    <location>
        <begin position="95"/>
        <end position="115"/>
    </location>
</feature>
<gene>
    <name evidence="2" type="ORF">CPB84DRAFT_1744657</name>
</gene>
<reference evidence="2" key="1">
    <citation type="submission" date="2020-11" db="EMBL/GenBank/DDBJ databases">
        <authorList>
            <consortium name="DOE Joint Genome Institute"/>
            <person name="Ahrendt S."/>
            <person name="Riley R."/>
            <person name="Andreopoulos W."/>
            <person name="LaButti K."/>
            <person name="Pangilinan J."/>
            <person name="Ruiz-duenas F.J."/>
            <person name="Barrasa J.M."/>
            <person name="Sanchez-Garcia M."/>
            <person name="Camarero S."/>
            <person name="Miyauchi S."/>
            <person name="Serrano A."/>
            <person name="Linde D."/>
            <person name="Babiker R."/>
            <person name="Drula E."/>
            <person name="Ayuso-Fernandez I."/>
            <person name="Pacheco R."/>
            <person name="Padilla G."/>
            <person name="Ferreira P."/>
            <person name="Barriuso J."/>
            <person name="Kellner H."/>
            <person name="Castanera R."/>
            <person name="Alfaro M."/>
            <person name="Ramirez L."/>
            <person name="Pisabarro A.G."/>
            <person name="Kuo A."/>
            <person name="Tritt A."/>
            <person name="Lipzen A."/>
            <person name="He G."/>
            <person name="Yan M."/>
            <person name="Ng V."/>
            <person name="Cullen D."/>
            <person name="Martin F."/>
            <person name="Rosso M.-N."/>
            <person name="Henrissat B."/>
            <person name="Hibbett D."/>
            <person name="Martinez A.T."/>
            <person name="Grigoriev I.V."/>
        </authorList>
    </citation>
    <scope>NUCLEOTIDE SEQUENCE</scope>
    <source>
        <strain evidence="2">AH 44721</strain>
    </source>
</reference>
<proteinExistence type="predicted"/>
<dbReference type="OrthoDB" id="3021074at2759"/>
<organism evidence="2 3">
    <name type="scientific">Gymnopilus junonius</name>
    <name type="common">Spectacular rustgill mushroom</name>
    <name type="synonym">Gymnopilus spectabilis subsp. junonius</name>
    <dbReference type="NCBI Taxonomy" id="109634"/>
    <lineage>
        <taxon>Eukaryota</taxon>
        <taxon>Fungi</taxon>
        <taxon>Dikarya</taxon>
        <taxon>Basidiomycota</taxon>
        <taxon>Agaricomycotina</taxon>
        <taxon>Agaricomycetes</taxon>
        <taxon>Agaricomycetidae</taxon>
        <taxon>Agaricales</taxon>
        <taxon>Agaricineae</taxon>
        <taxon>Hymenogastraceae</taxon>
        <taxon>Gymnopilus</taxon>
    </lineage>
</organism>
<feature type="transmembrane region" description="Helical" evidence="1">
    <location>
        <begin position="63"/>
        <end position="83"/>
    </location>
</feature>
<comment type="caution">
    <text evidence="2">The sequence shown here is derived from an EMBL/GenBank/DDBJ whole genome shotgun (WGS) entry which is preliminary data.</text>
</comment>
<evidence type="ECO:0000256" key="1">
    <source>
        <dbReference type="SAM" id="Phobius"/>
    </source>
</evidence>
<keyword evidence="1" id="KW-0812">Transmembrane</keyword>
<protein>
    <submittedName>
        <fullName evidence="2">Uncharacterized protein</fullName>
    </submittedName>
</protein>
<sequence length="251" mass="27669">MTPGVVCDHSVSGGYGPISRFLYYVFLITTLTFHKNEWLLNSSGTCGGFGVWKGRGTVDFDVVPVYSITGAGMLIGTSLLVWSKTLREAKSSTRLLAFAWIAMMFVGAMALRASVAKLPTPLDYDDPTIPGQIARTRDLRKIAAKKHNRTANCAWKFVHEGERRDIEIVVNLDIQSRPSSFAVKAAKPHDTSDYFVEGRWWGTVANGLIMNHGGVKCIVHDGYLRRFPVGVIAKDTEAGVAREEEELDNTS</sequence>
<dbReference type="EMBL" id="JADNYJ010000015">
    <property type="protein sequence ID" value="KAF8907277.1"/>
    <property type="molecule type" value="Genomic_DNA"/>
</dbReference>
<keyword evidence="1" id="KW-0472">Membrane</keyword>
<keyword evidence="1" id="KW-1133">Transmembrane helix</keyword>
<dbReference type="AlphaFoldDB" id="A0A9P5NXK0"/>
<accession>A0A9P5NXK0</accession>
<dbReference type="Proteomes" id="UP000724874">
    <property type="component" value="Unassembled WGS sequence"/>
</dbReference>
<keyword evidence="3" id="KW-1185">Reference proteome</keyword>
<evidence type="ECO:0000313" key="2">
    <source>
        <dbReference type="EMBL" id="KAF8907277.1"/>
    </source>
</evidence>
<name>A0A9P5NXK0_GYMJU</name>